<dbReference type="Gene3D" id="2.40.128.110">
    <property type="entry name" value="Lipid/polyisoprenoid-binding, YceI-like"/>
    <property type="match status" value="1"/>
</dbReference>
<name>A6FY54_9BACT</name>
<dbReference type="Pfam" id="PF04264">
    <property type="entry name" value="YceI"/>
    <property type="match status" value="1"/>
</dbReference>
<dbReference type="STRING" id="391625.PPSIR1_39620"/>
<dbReference type="eggNOG" id="COG2353">
    <property type="taxonomic scope" value="Bacteria"/>
</dbReference>
<evidence type="ECO:0000313" key="4">
    <source>
        <dbReference type="Proteomes" id="UP000005801"/>
    </source>
</evidence>
<evidence type="ECO:0000259" key="2">
    <source>
        <dbReference type="SMART" id="SM00867"/>
    </source>
</evidence>
<feature type="domain" description="Lipid/polyisoprenoid-binding YceI-like" evidence="2">
    <location>
        <begin position="74"/>
        <end position="234"/>
    </location>
</feature>
<evidence type="ECO:0000313" key="3">
    <source>
        <dbReference type="EMBL" id="EDM81433.1"/>
    </source>
</evidence>
<dbReference type="InterPro" id="IPR007372">
    <property type="entry name" value="Lipid/polyisoprenoid-bd_YceI"/>
</dbReference>
<dbReference type="OrthoDB" id="9811006at2"/>
<sequence>MRMAIVTLGGALLFASFGPLGCPGDEDEELEAAAEAPAPAAEASPGENPGQGGDVGAPDEVVSGGDGDIEQAVALRADPKTSKVGFAVARATIGHIGSFEDFSAALTLDEKGEPMAFAVRVKTGSVVADQPGLTHHLKSADFFDAETFPEAGFEATAITPVADTPGHYTVTGPMRLHGVTQELSFEATLEREAEFVRASASLDISAKAFGITYAGMEAELADDAVALEIDLSFPRPK</sequence>
<organism evidence="3 4">
    <name type="scientific">Plesiocystis pacifica SIR-1</name>
    <dbReference type="NCBI Taxonomy" id="391625"/>
    <lineage>
        <taxon>Bacteria</taxon>
        <taxon>Pseudomonadati</taxon>
        <taxon>Myxococcota</taxon>
        <taxon>Polyangia</taxon>
        <taxon>Nannocystales</taxon>
        <taxon>Nannocystaceae</taxon>
        <taxon>Plesiocystis</taxon>
    </lineage>
</organism>
<accession>A6FY54</accession>
<dbReference type="InterPro" id="IPR036761">
    <property type="entry name" value="TTHA0802/YceI-like_sf"/>
</dbReference>
<gene>
    <name evidence="3" type="ORF">PPSIR1_39620</name>
</gene>
<dbReference type="RefSeq" id="WP_006969403.1">
    <property type="nucleotide sequence ID" value="NZ_ABCS01000003.1"/>
</dbReference>
<comment type="caution">
    <text evidence="3">The sequence shown here is derived from an EMBL/GenBank/DDBJ whole genome shotgun (WGS) entry which is preliminary data.</text>
</comment>
<proteinExistence type="predicted"/>
<dbReference type="AlphaFoldDB" id="A6FY54"/>
<dbReference type="Proteomes" id="UP000005801">
    <property type="component" value="Unassembled WGS sequence"/>
</dbReference>
<dbReference type="SMART" id="SM00867">
    <property type="entry name" value="YceI"/>
    <property type="match status" value="1"/>
</dbReference>
<dbReference type="SUPFAM" id="SSF101874">
    <property type="entry name" value="YceI-like"/>
    <property type="match status" value="1"/>
</dbReference>
<feature type="compositionally biased region" description="Low complexity" evidence="1">
    <location>
        <begin position="33"/>
        <end position="43"/>
    </location>
</feature>
<protein>
    <recommendedName>
        <fullName evidence="2">Lipid/polyisoprenoid-binding YceI-like domain-containing protein</fullName>
    </recommendedName>
</protein>
<feature type="region of interest" description="Disordered" evidence="1">
    <location>
        <begin position="24"/>
        <end position="65"/>
    </location>
</feature>
<evidence type="ECO:0000256" key="1">
    <source>
        <dbReference type="SAM" id="MobiDB-lite"/>
    </source>
</evidence>
<keyword evidence="4" id="KW-1185">Reference proteome</keyword>
<dbReference type="PANTHER" id="PTHR34406">
    <property type="entry name" value="PROTEIN YCEI"/>
    <property type="match status" value="1"/>
</dbReference>
<reference evidence="3 4" key="1">
    <citation type="submission" date="2007-06" db="EMBL/GenBank/DDBJ databases">
        <authorList>
            <person name="Shimkets L."/>
            <person name="Ferriera S."/>
            <person name="Johnson J."/>
            <person name="Kravitz S."/>
            <person name="Beeson K."/>
            <person name="Sutton G."/>
            <person name="Rogers Y.-H."/>
            <person name="Friedman R."/>
            <person name="Frazier M."/>
            <person name="Venter J.C."/>
        </authorList>
    </citation>
    <scope>NUCLEOTIDE SEQUENCE [LARGE SCALE GENOMIC DNA]</scope>
    <source>
        <strain evidence="3 4">SIR-1</strain>
    </source>
</reference>
<dbReference type="EMBL" id="ABCS01000003">
    <property type="protein sequence ID" value="EDM81433.1"/>
    <property type="molecule type" value="Genomic_DNA"/>
</dbReference>
<dbReference type="PANTHER" id="PTHR34406:SF1">
    <property type="entry name" value="PROTEIN YCEI"/>
    <property type="match status" value="1"/>
</dbReference>